<keyword evidence="2" id="KW-1185">Reference proteome</keyword>
<protein>
    <submittedName>
        <fullName evidence="1">Uncharacterized protein</fullName>
    </submittedName>
</protein>
<dbReference type="Proteomes" id="UP001341840">
    <property type="component" value="Unassembled WGS sequence"/>
</dbReference>
<proteinExistence type="predicted"/>
<organism evidence="1 2">
    <name type="scientific">Stylosanthes scabra</name>
    <dbReference type="NCBI Taxonomy" id="79078"/>
    <lineage>
        <taxon>Eukaryota</taxon>
        <taxon>Viridiplantae</taxon>
        <taxon>Streptophyta</taxon>
        <taxon>Embryophyta</taxon>
        <taxon>Tracheophyta</taxon>
        <taxon>Spermatophyta</taxon>
        <taxon>Magnoliopsida</taxon>
        <taxon>eudicotyledons</taxon>
        <taxon>Gunneridae</taxon>
        <taxon>Pentapetalae</taxon>
        <taxon>rosids</taxon>
        <taxon>fabids</taxon>
        <taxon>Fabales</taxon>
        <taxon>Fabaceae</taxon>
        <taxon>Papilionoideae</taxon>
        <taxon>50 kb inversion clade</taxon>
        <taxon>dalbergioids sensu lato</taxon>
        <taxon>Dalbergieae</taxon>
        <taxon>Pterocarpus clade</taxon>
        <taxon>Stylosanthes</taxon>
    </lineage>
</organism>
<name>A0ABU6X359_9FABA</name>
<dbReference type="Gene3D" id="2.160.20.80">
    <property type="entry name" value="E3 ubiquitin-protein ligase SopA"/>
    <property type="match status" value="1"/>
</dbReference>
<gene>
    <name evidence="1" type="ORF">PIB30_005430</name>
</gene>
<accession>A0ABU6X359</accession>
<dbReference type="Pfam" id="PF00805">
    <property type="entry name" value="Pentapeptide"/>
    <property type="match status" value="1"/>
</dbReference>
<reference evidence="1 2" key="1">
    <citation type="journal article" date="2023" name="Plants (Basel)">
        <title>Bridging the Gap: Combining Genomics and Transcriptomics Approaches to Understand Stylosanthes scabra, an Orphan Legume from the Brazilian Caatinga.</title>
        <authorList>
            <person name="Ferreira-Neto J.R.C."/>
            <person name="da Silva M.D."/>
            <person name="Binneck E."/>
            <person name="de Melo N.F."/>
            <person name="da Silva R.H."/>
            <person name="de Melo A.L.T.M."/>
            <person name="Pandolfi V."/>
            <person name="Bustamante F.O."/>
            <person name="Brasileiro-Vidal A.C."/>
            <person name="Benko-Iseppon A.M."/>
        </authorList>
    </citation>
    <scope>NUCLEOTIDE SEQUENCE [LARGE SCALE GENOMIC DNA]</scope>
    <source>
        <tissue evidence="1">Leaves</tissue>
    </source>
</reference>
<comment type="caution">
    <text evidence="1">The sequence shown here is derived from an EMBL/GenBank/DDBJ whole genome shotgun (WGS) entry which is preliminary data.</text>
</comment>
<dbReference type="InterPro" id="IPR001646">
    <property type="entry name" value="5peptide_repeat"/>
</dbReference>
<dbReference type="PANTHER" id="PTHR47200:SF2">
    <property type="entry name" value="THYLAKOID LUMENAL 15 KDA PROTEIN 1, CHLOROPLASTIC"/>
    <property type="match status" value="1"/>
</dbReference>
<dbReference type="PANTHER" id="PTHR47200">
    <property type="entry name" value="THYLAKOID LUMENAL 15 KDA PROTEIN 1, CHLOROPLASTIC"/>
    <property type="match status" value="1"/>
</dbReference>
<sequence length="177" mass="18861">MAISLNILSLCSTSSLTSKPHHHIRTSSTSHLAPFTLNFKQQQQSSPQKLTLSVAESVSGATLAALISASLFFVDPALAFKGGGPYGQEVTRGQDLSGRDFSGKTLIKQDFKTANLSNANLEGALATGNTSFKGSNITGAELTQQLETLRAIHCCAISIPLLRRVKSIYLEPEERAA</sequence>
<dbReference type="SUPFAM" id="SSF141571">
    <property type="entry name" value="Pentapeptide repeat-like"/>
    <property type="match status" value="1"/>
</dbReference>
<evidence type="ECO:0000313" key="2">
    <source>
        <dbReference type="Proteomes" id="UP001341840"/>
    </source>
</evidence>
<dbReference type="InterPro" id="IPR044213">
    <property type="entry name" value="At2g44920-like"/>
</dbReference>
<dbReference type="EMBL" id="JASCZI010211459">
    <property type="protein sequence ID" value="MED6191954.1"/>
    <property type="molecule type" value="Genomic_DNA"/>
</dbReference>
<evidence type="ECO:0000313" key="1">
    <source>
        <dbReference type="EMBL" id="MED6191954.1"/>
    </source>
</evidence>